<accession>A0A5J4U6D2</accession>
<dbReference type="Proteomes" id="UP000324800">
    <property type="component" value="Unassembled WGS sequence"/>
</dbReference>
<protein>
    <submittedName>
        <fullName evidence="1">Uncharacterized protein</fullName>
    </submittedName>
</protein>
<evidence type="ECO:0000313" key="2">
    <source>
        <dbReference type="Proteomes" id="UP000324800"/>
    </source>
</evidence>
<dbReference type="AlphaFoldDB" id="A0A5J4U6D2"/>
<sequence>MCITSIQFTESAYGEQWQGIAAEIAAQFREQYYYQQQQQKQQQQFPTHEQTDPPQALNVKRYYAVITKTEGAIPLIKCTAQPGFAGYLKQLNPKFNQKTADVVSTGLVV</sequence>
<organism evidence="1 2">
    <name type="scientific">Streblomastix strix</name>
    <dbReference type="NCBI Taxonomy" id="222440"/>
    <lineage>
        <taxon>Eukaryota</taxon>
        <taxon>Metamonada</taxon>
        <taxon>Preaxostyla</taxon>
        <taxon>Oxymonadida</taxon>
        <taxon>Streblomastigidae</taxon>
        <taxon>Streblomastix</taxon>
    </lineage>
</organism>
<comment type="caution">
    <text evidence="1">The sequence shown here is derived from an EMBL/GenBank/DDBJ whole genome shotgun (WGS) entry which is preliminary data.</text>
</comment>
<gene>
    <name evidence="1" type="ORF">EZS28_039199</name>
</gene>
<dbReference type="EMBL" id="SNRW01020631">
    <property type="protein sequence ID" value="KAA6365275.1"/>
    <property type="molecule type" value="Genomic_DNA"/>
</dbReference>
<reference evidence="1 2" key="1">
    <citation type="submission" date="2019-03" db="EMBL/GenBank/DDBJ databases">
        <title>Single cell metagenomics reveals metabolic interactions within the superorganism composed of flagellate Streblomastix strix and complex community of Bacteroidetes bacteria on its surface.</title>
        <authorList>
            <person name="Treitli S.C."/>
            <person name="Kolisko M."/>
            <person name="Husnik F."/>
            <person name="Keeling P."/>
            <person name="Hampl V."/>
        </authorList>
    </citation>
    <scope>NUCLEOTIDE SEQUENCE [LARGE SCALE GENOMIC DNA]</scope>
    <source>
        <strain evidence="1">ST1C</strain>
    </source>
</reference>
<proteinExistence type="predicted"/>
<evidence type="ECO:0000313" key="1">
    <source>
        <dbReference type="EMBL" id="KAA6365275.1"/>
    </source>
</evidence>
<name>A0A5J4U6D2_9EUKA</name>